<organism evidence="3">
    <name type="scientific">Solibacter usitatus (strain Ellin6076)</name>
    <dbReference type="NCBI Taxonomy" id="234267"/>
    <lineage>
        <taxon>Bacteria</taxon>
        <taxon>Pseudomonadati</taxon>
        <taxon>Acidobacteriota</taxon>
        <taxon>Terriglobia</taxon>
        <taxon>Bryobacterales</taxon>
        <taxon>Solibacteraceae</taxon>
        <taxon>Candidatus Solibacter</taxon>
    </lineage>
</organism>
<dbReference type="InParanoid" id="Q01S32"/>
<dbReference type="InterPro" id="IPR014756">
    <property type="entry name" value="Ig_E-set"/>
</dbReference>
<dbReference type="eggNOG" id="COG4447">
    <property type="taxonomic scope" value="Bacteria"/>
</dbReference>
<dbReference type="KEGG" id="sus:Acid_6616"/>
<dbReference type="STRING" id="234267.Acid_6616"/>
<protein>
    <recommendedName>
        <fullName evidence="2">IPT/TIG domain-containing protein</fullName>
    </recommendedName>
</protein>
<dbReference type="Pfam" id="PF01833">
    <property type="entry name" value="TIG"/>
    <property type="match status" value="1"/>
</dbReference>
<proteinExistence type="predicted"/>
<dbReference type="EMBL" id="CP000473">
    <property type="protein sequence ID" value="ABJ87538.1"/>
    <property type="molecule type" value="Genomic_DNA"/>
</dbReference>
<accession>Q01S32</accession>
<evidence type="ECO:0000256" key="1">
    <source>
        <dbReference type="SAM" id="SignalP"/>
    </source>
</evidence>
<evidence type="ECO:0000313" key="3">
    <source>
        <dbReference type="EMBL" id="ABJ87538.1"/>
    </source>
</evidence>
<dbReference type="HOGENOM" id="CLU_1045458_0_0_0"/>
<dbReference type="NCBIfam" id="TIGR03437">
    <property type="entry name" value="Soli_cterm"/>
    <property type="match status" value="1"/>
</dbReference>
<sequence precursor="true">MRTYLALPKLLFVAAASVAAFAQTPVVSSGGISNAANGLSPVTPGSLVSIYGTNLASGLAQADSIPLSTTLNSVSVTFNGVPAPLLFVSTGQINAQLPWNVLSSGTTGSANVVVTRNNQASAPQSLQVGPFSPGIFAIGNIAVAINPDGSIAAPAGAIPGIATKPAKIGDPGGLVILCTGLGALDSTPANGAASLDKLRTATTTPTVMIGGKAATVVFAGLSPQFVGVNQINIAIPAGTQTGDAVPLQISLGSVTTSASITIAVSN</sequence>
<evidence type="ECO:0000259" key="2">
    <source>
        <dbReference type="Pfam" id="PF01833"/>
    </source>
</evidence>
<dbReference type="InterPro" id="IPR013783">
    <property type="entry name" value="Ig-like_fold"/>
</dbReference>
<reference evidence="3" key="1">
    <citation type="submission" date="2006-10" db="EMBL/GenBank/DDBJ databases">
        <title>Complete sequence of Solibacter usitatus Ellin6076.</title>
        <authorList>
            <consortium name="US DOE Joint Genome Institute"/>
            <person name="Copeland A."/>
            <person name="Lucas S."/>
            <person name="Lapidus A."/>
            <person name="Barry K."/>
            <person name="Detter J.C."/>
            <person name="Glavina del Rio T."/>
            <person name="Hammon N."/>
            <person name="Israni S."/>
            <person name="Dalin E."/>
            <person name="Tice H."/>
            <person name="Pitluck S."/>
            <person name="Thompson L.S."/>
            <person name="Brettin T."/>
            <person name="Bruce D."/>
            <person name="Han C."/>
            <person name="Tapia R."/>
            <person name="Gilna P."/>
            <person name="Schmutz J."/>
            <person name="Larimer F."/>
            <person name="Land M."/>
            <person name="Hauser L."/>
            <person name="Kyrpides N."/>
            <person name="Mikhailova N."/>
            <person name="Janssen P.H."/>
            <person name="Kuske C.R."/>
            <person name="Richardson P."/>
        </authorList>
    </citation>
    <scope>NUCLEOTIDE SEQUENCE</scope>
    <source>
        <strain evidence="3">Ellin6076</strain>
    </source>
</reference>
<dbReference type="OrthoDB" id="9837376at2"/>
<gene>
    <name evidence="3" type="ordered locus">Acid_6616</name>
</gene>
<keyword evidence="1" id="KW-0732">Signal</keyword>
<feature type="chain" id="PRO_5004162548" description="IPT/TIG domain-containing protein" evidence="1">
    <location>
        <begin position="23"/>
        <end position="266"/>
    </location>
</feature>
<dbReference type="InterPro" id="IPR002909">
    <property type="entry name" value="IPT_dom"/>
</dbReference>
<feature type="signal peptide" evidence="1">
    <location>
        <begin position="1"/>
        <end position="22"/>
    </location>
</feature>
<dbReference type="InterPro" id="IPR017803">
    <property type="entry name" value="CHP03437_C"/>
</dbReference>
<name>Q01S32_SOLUE</name>
<feature type="domain" description="IPT/TIG" evidence="2">
    <location>
        <begin position="43"/>
        <end position="126"/>
    </location>
</feature>
<dbReference type="AlphaFoldDB" id="Q01S32"/>
<dbReference type="Gene3D" id="2.60.40.10">
    <property type="entry name" value="Immunoglobulins"/>
    <property type="match status" value="1"/>
</dbReference>
<dbReference type="SUPFAM" id="SSF81296">
    <property type="entry name" value="E set domains"/>
    <property type="match status" value="1"/>
</dbReference>